<sequence length="681" mass="76294">MLESKACKTYYAFASGEKTPKPKYVRKKADSDTSPKQKPVQATKGTRLKKKATLAKFDKKKQPAKKPKAKGLAVLSESKVLDEQHLKTAGADEGTSTILGVLDVPIYESESEKESRGNSEDKDELEFLNSLLEACDLHVTRIWFVASSGDDDNDGNNGSDSDDDDANDDDKQESDDMNDDDEKSNSDKTKSDGIKIHELYDDVNENLENEDTKMTNADQGASEQQNASQQSGFEQEEEDAHVTLTPVFDTQKTGGPTQSSSVSSDFTSKLLNLDNLSPTDNEIASLMDTTSHHTTTILEITSSFTTSTPPPPLLFNPLSQQATPTLTPMASEITTSLPTLLDFAFVFKFNERVSNLKKDLSEMKQVDQYDKVISSIPAIVNHYIDNKLGEAINKAIQAHNFNWEFNTQLPQILPQAILDVTPPIIEKNVTESLEVVVLTRKSCKEAEPSKDSRSKEKKSSSTSKDASKSQHVFRQICLAEEPSHTIEDLGVQQDQEFDTGNNDEHPVDKEVTKADCQVTHAEEPPTSFDELNDTSFDFSAFVMNMLKILNLTQEILVGSAFNLLKGTCKSITELECHFEECSKATTERLDWRKILLRTDELHKFSDGTLNDVRSVLYDIDAGIRMEYMPMGKWSNLDKKMARVMVHDIDKQLYQRRLMQNLEKFVGGREYGNDLKLLEWTI</sequence>
<feature type="region of interest" description="Disordered" evidence="1">
    <location>
        <begin position="215"/>
        <end position="239"/>
    </location>
</feature>
<dbReference type="EMBL" id="BKCJ010001651">
    <property type="protein sequence ID" value="GEU43030.1"/>
    <property type="molecule type" value="Genomic_DNA"/>
</dbReference>
<feature type="compositionally biased region" description="Basic residues" evidence="1">
    <location>
        <begin position="46"/>
        <end position="55"/>
    </location>
</feature>
<feature type="region of interest" description="Disordered" evidence="1">
    <location>
        <begin position="444"/>
        <end position="468"/>
    </location>
</feature>
<feature type="compositionally biased region" description="Acidic residues" evidence="1">
    <location>
        <begin position="149"/>
        <end position="182"/>
    </location>
</feature>
<accession>A0A6L2K2D5</accession>
<proteinExistence type="predicted"/>
<feature type="compositionally biased region" description="Basic and acidic residues" evidence="1">
    <location>
        <begin position="444"/>
        <end position="459"/>
    </location>
</feature>
<gene>
    <name evidence="2" type="ORF">Tci_015008</name>
</gene>
<evidence type="ECO:0000313" key="2">
    <source>
        <dbReference type="EMBL" id="GEU43030.1"/>
    </source>
</evidence>
<feature type="compositionally biased region" description="Basic and acidic residues" evidence="1">
    <location>
        <begin position="183"/>
        <end position="197"/>
    </location>
</feature>
<feature type="compositionally biased region" description="Polar residues" evidence="1">
    <location>
        <begin position="215"/>
        <end position="233"/>
    </location>
</feature>
<organism evidence="2">
    <name type="scientific">Tanacetum cinerariifolium</name>
    <name type="common">Dalmatian daisy</name>
    <name type="synonym">Chrysanthemum cinerariifolium</name>
    <dbReference type="NCBI Taxonomy" id="118510"/>
    <lineage>
        <taxon>Eukaryota</taxon>
        <taxon>Viridiplantae</taxon>
        <taxon>Streptophyta</taxon>
        <taxon>Embryophyta</taxon>
        <taxon>Tracheophyta</taxon>
        <taxon>Spermatophyta</taxon>
        <taxon>Magnoliopsida</taxon>
        <taxon>eudicotyledons</taxon>
        <taxon>Gunneridae</taxon>
        <taxon>Pentapetalae</taxon>
        <taxon>asterids</taxon>
        <taxon>campanulids</taxon>
        <taxon>Asterales</taxon>
        <taxon>Asteraceae</taxon>
        <taxon>Asteroideae</taxon>
        <taxon>Anthemideae</taxon>
        <taxon>Anthemidinae</taxon>
        <taxon>Tanacetum</taxon>
    </lineage>
</organism>
<feature type="region of interest" description="Disordered" evidence="1">
    <location>
        <begin position="147"/>
        <end position="197"/>
    </location>
</feature>
<evidence type="ECO:0000256" key="1">
    <source>
        <dbReference type="SAM" id="MobiDB-lite"/>
    </source>
</evidence>
<reference evidence="2" key="1">
    <citation type="journal article" date="2019" name="Sci. Rep.">
        <title>Draft genome of Tanacetum cinerariifolium, the natural source of mosquito coil.</title>
        <authorList>
            <person name="Yamashiro T."/>
            <person name="Shiraishi A."/>
            <person name="Satake H."/>
            <person name="Nakayama K."/>
        </authorList>
    </citation>
    <scope>NUCLEOTIDE SEQUENCE</scope>
</reference>
<dbReference type="AlphaFoldDB" id="A0A6L2K2D5"/>
<name>A0A6L2K2D5_TANCI</name>
<protein>
    <submittedName>
        <fullName evidence="2">Uncharacterized protein</fullName>
    </submittedName>
</protein>
<feature type="region of interest" description="Disordered" evidence="1">
    <location>
        <begin position="21"/>
        <end position="72"/>
    </location>
</feature>
<comment type="caution">
    <text evidence="2">The sequence shown here is derived from an EMBL/GenBank/DDBJ whole genome shotgun (WGS) entry which is preliminary data.</text>
</comment>